<reference evidence="2 3" key="1">
    <citation type="submission" date="2018-10" db="EMBL/GenBank/DDBJ databases">
        <title>Genomic Encyclopedia of Archaeal and Bacterial Type Strains, Phase II (KMG-II): from individual species to whole genera.</title>
        <authorList>
            <person name="Goeker M."/>
        </authorList>
    </citation>
    <scope>NUCLEOTIDE SEQUENCE [LARGE SCALE GENOMIC DNA]</scope>
    <source>
        <strain evidence="2 3">DSM 235</strain>
    </source>
</reference>
<dbReference type="PROSITE" id="PS50943">
    <property type="entry name" value="HTH_CROC1"/>
    <property type="match status" value="1"/>
</dbReference>
<name>A0A495VGQ9_9GAMM</name>
<dbReference type="GO" id="GO:0003677">
    <property type="term" value="F:DNA binding"/>
    <property type="evidence" value="ECO:0007669"/>
    <property type="project" value="InterPro"/>
</dbReference>
<dbReference type="InterPro" id="IPR010982">
    <property type="entry name" value="Lambda_DNA-bd_dom_sf"/>
</dbReference>
<protein>
    <submittedName>
        <fullName evidence="2">Helix-turn-helix protein</fullName>
    </submittedName>
</protein>
<dbReference type="SMART" id="SM00530">
    <property type="entry name" value="HTH_XRE"/>
    <property type="match status" value="1"/>
</dbReference>
<evidence type="ECO:0000259" key="1">
    <source>
        <dbReference type="PROSITE" id="PS50943"/>
    </source>
</evidence>
<organism evidence="2 3">
    <name type="scientific">Thiocapsa rosea</name>
    <dbReference type="NCBI Taxonomy" id="69360"/>
    <lineage>
        <taxon>Bacteria</taxon>
        <taxon>Pseudomonadati</taxon>
        <taxon>Pseudomonadota</taxon>
        <taxon>Gammaproteobacteria</taxon>
        <taxon>Chromatiales</taxon>
        <taxon>Chromatiaceae</taxon>
        <taxon>Thiocapsa</taxon>
    </lineage>
</organism>
<feature type="domain" description="HTH cro/C1-type" evidence="1">
    <location>
        <begin position="13"/>
        <end position="70"/>
    </location>
</feature>
<dbReference type="Pfam" id="PF01381">
    <property type="entry name" value="HTH_3"/>
    <property type="match status" value="1"/>
</dbReference>
<accession>A0A495VGQ9</accession>
<dbReference type="Proteomes" id="UP000274556">
    <property type="component" value="Unassembled WGS sequence"/>
</dbReference>
<evidence type="ECO:0000313" key="3">
    <source>
        <dbReference type="Proteomes" id="UP000274556"/>
    </source>
</evidence>
<dbReference type="Gene3D" id="1.10.260.40">
    <property type="entry name" value="lambda repressor-like DNA-binding domains"/>
    <property type="match status" value="1"/>
</dbReference>
<dbReference type="AlphaFoldDB" id="A0A495VGQ9"/>
<gene>
    <name evidence="2" type="ORF">BDD21_4587</name>
</gene>
<dbReference type="SUPFAM" id="SSF47413">
    <property type="entry name" value="lambda repressor-like DNA-binding domains"/>
    <property type="match status" value="1"/>
</dbReference>
<sequence>MEKTRSHEIGSRIREARTRHGWTLDELSLCTDRAITPSRLANYEHGIRRPGIEEAEALADAFGDVSAAWILTLDEERRSDAGSCLTSI</sequence>
<keyword evidence="3" id="KW-1185">Reference proteome</keyword>
<dbReference type="CDD" id="cd00093">
    <property type="entry name" value="HTH_XRE"/>
    <property type="match status" value="1"/>
</dbReference>
<comment type="caution">
    <text evidence="2">The sequence shown here is derived from an EMBL/GenBank/DDBJ whole genome shotgun (WGS) entry which is preliminary data.</text>
</comment>
<proteinExistence type="predicted"/>
<dbReference type="EMBL" id="RBXL01000001">
    <property type="protein sequence ID" value="RKT47038.1"/>
    <property type="molecule type" value="Genomic_DNA"/>
</dbReference>
<dbReference type="InterPro" id="IPR001387">
    <property type="entry name" value="Cro/C1-type_HTH"/>
</dbReference>
<dbReference type="RefSeq" id="WP_170164862.1">
    <property type="nucleotide sequence ID" value="NZ_RBXL01000001.1"/>
</dbReference>
<evidence type="ECO:0000313" key="2">
    <source>
        <dbReference type="EMBL" id="RKT47038.1"/>
    </source>
</evidence>